<reference evidence="2 3" key="1">
    <citation type="submission" date="2010-04" db="EMBL/GenBank/DDBJ databases">
        <authorList>
            <person name="Qin X."/>
            <person name="Bachman B."/>
            <person name="Battles P."/>
            <person name="Bell A."/>
            <person name="Bess C."/>
            <person name="Bickham C."/>
            <person name="Chaboub L."/>
            <person name="Chen D."/>
            <person name="Coyle M."/>
            <person name="Deiros D.R."/>
            <person name="Dinh H."/>
            <person name="Forbes L."/>
            <person name="Fowler G."/>
            <person name="Francisco L."/>
            <person name="Fu Q."/>
            <person name="Gubbala S."/>
            <person name="Hale W."/>
            <person name="Han Y."/>
            <person name="Hemphill L."/>
            <person name="Highlander S.K."/>
            <person name="Hirani K."/>
            <person name="Hogues M."/>
            <person name="Jackson L."/>
            <person name="Jakkamsetti A."/>
            <person name="Javaid M."/>
            <person name="Jiang H."/>
            <person name="Korchina V."/>
            <person name="Kovar C."/>
            <person name="Lara F."/>
            <person name="Lee S."/>
            <person name="Mata R."/>
            <person name="Mathew T."/>
            <person name="Moen C."/>
            <person name="Morales K."/>
            <person name="Munidasa M."/>
            <person name="Nazareth L."/>
            <person name="Ngo R."/>
            <person name="Nguyen L."/>
            <person name="Okwuonu G."/>
            <person name="Ongeri F."/>
            <person name="Patil S."/>
            <person name="Petrosino J."/>
            <person name="Pham C."/>
            <person name="Pham P."/>
            <person name="Pu L.-L."/>
            <person name="Puazo M."/>
            <person name="Raj R."/>
            <person name="Reid J."/>
            <person name="Rouhana J."/>
            <person name="Saada N."/>
            <person name="Shang Y."/>
            <person name="Simmons D."/>
            <person name="Thornton R."/>
            <person name="Warren J."/>
            <person name="Weissenberger G."/>
            <person name="Zhang J."/>
            <person name="Zhang L."/>
            <person name="Zhou C."/>
            <person name="Zhu D."/>
            <person name="Muzny D."/>
            <person name="Worley K."/>
            <person name="Gibbs R."/>
        </authorList>
    </citation>
    <scope>NUCLEOTIDE SEQUENCE [LARGE SCALE GENOMIC DNA]</scope>
    <source>
        <strain evidence="2 3">ATCC 49957</strain>
    </source>
</reference>
<dbReference type="HOGENOM" id="CLU_3146605_0_0_5"/>
<evidence type="ECO:0000256" key="1">
    <source>
        <dbReference type="SAM" id="MobiDB-lite"/>
    </source>
</evidence>
<gene>
    <name evidence="2" type="ORF">HMPREF0731_4149</name>
</gene>
<evidence type="ECO:0000313" key="3">
    <source>
        <dbReference type="Proteomes" id="UP000005324"/>
    </source>
</evidence>
<feature type="non-terminal residue" evidence="2">
    <location>
        <position position="1"/>
    </location>
</feature>
<evidence type="ECO:0000313" key="2">
    <source>
        <dbReference type="EMBL" id="EFH09627.1"/>
    </source>
</evidence>
<dbReference type="EMBL" id="ADVL01000758">
    <property type="protein sequence ID" value="EFH09627.1"/>
    <property type="molecule type" value="Genomic_DNA"/>
</dbReference>
<proteinExistence type="predicted"/>
<sequence>RGGDPTRRNPAPSCHAGAGGRQAARPLLRLGGEARQPRRVAPRNDRGMP</sequence>
<protein>
    <submittedName>
        <fullName evidence="2">Uncharacterized protein</fullName>
    </submittedName>
</protein>
<organism evidence="2 3">
    <name type="scientific">Pseudoroseomonas cervicalis ATCC 49957</name>
    <dbReference type="NCBI Taxonomy" id="525371"/>
    <lineage>
        <taxon>Bacteria</taxon>
        <taxon>Pseudomonadati</taxon>
        <taxon>Pseudomonadota</taxon>
        <taxon>Alphaproteobacteria</taxon>
        <taxon>Acetobacterales</taxon>
        <taxon>Roseomonadaceae</taxon>
        <taxon>Roseomonas</taxon>
    </lineage>
</organism>
<feature type="region of interest" description="Disordered" evidence="1">
    <location>
        <begin position="1"/>
        <end position="49"/>
    </location>
</feature>
<name>D5RST7_9PROT</name>
<comment type="caution">
    <text evidence="2">The sequence shown here is derived from an EMBL/GenBank/DDBJ whole genome shotgun (WGS) entry which is preliminary data.</text>
</comment>
<keyword evidence="3" id="KW-1185">Reference proteome</keyword>
<accession>D5RST7</accession>
<dbReference type="AlphaFoldDB" id="D5RST7"/>
<dbReference type="Proteomes" id="UP000005324">
    <property type="component" value="Unassembled WGS sequence"/>
</dbReference>